<dbReference type="InterPro" id="IPR011333">
    <property type="entry name" value="SKP1/BTB/POZ_sf"/>
</dbReference>
<name>M3XJ52_LATCH</name>
<dbReference type="CDD" id="cd18225">
    <property type="entry name" value="BTB_POZ_ZBTB40"/>
    <property type="match status" value="1"/>
</dbReference>
<keyword evidence="13" id="KW-0539">Nucleus</keyword>
<evidence type="ECO:0000313" key="19">
    <source>
        <dbReference type="Proteomes" id="UP000008672"/>
    </source>
</evidence>
<feature type="region of interest" description="Disordered" evidence="15">
    <location>
        <begin position="727"/>
        <end position="764"/>
    </location>
</feature>
<feature type="domain" description="C2H2-type" evidence="17">
    <location>
        <begin position="981"/>
        <end position="1009"/>
    </location>
</feature>
<dbReference type="FunFam" id="3.30.160.60:FF:001792">
    <property type="entry name" value="Zinc finger and BTB domain-containing 40"/>
    <property type="match status" value="1"/>
</dbReference>
<feature type="domain" description="C2H2-type" evidence="17">
    <location>
        <begin position="952"/>
        <end position="980"/>
    </location>
</feature>
<dbReference type="Pfam" id="PF00651">
    <property type="entry name" value="BTB"/>
    <property type="match status" value="1"/>
</dbReference>
<evidence type="ECO:0000256" key="3">
    <source>
        <dbReference type="ARBA" id="ARBA00006991"/>
    </source>
</evidence>
<feature type="domain" description="C2H2-type" evidence="17">
    <location>
        <begin position="1165"/>
        <end position="1189"/>
    </location>
</feature>
<dbReference type="EMBL" id="AFYH01084797">
    <property type="status" value="NOT_ANNOTATED_CDS"/>
    <property type="molecule type" value="Genomic_DNA"/>
</dbReference>
<dbReference type="FunFam" id="3.30.160.60:FF:000917">
    <property type="entry name" value="Zinc finger and BTB domain containing 40"/>
    <property type="match status" value="1"/>
</dbReference>
<feature type="domain" description="C2H2-type" evidence="17">
    <location>
        <begin position="802"/>
        <end position="830"/>
    </location>
</feature>
<dbReference type="Gene3D" id="3.30.710.10">
    <property type="entry name" value="Potassium Channel Kv1.1, Chain A"/>
    <property type="match status" value="1"/>
</dbReference>
<proteinExistence type="inferred from homology"/>
<evidence type="ECO:0000256" key="14">
    <source>
        <dbReference type="PROSITE-ProRule" id="PRU00042"/>
    </source>
</evidence>
<dbReference type="FunFam" id="3.30.160.60:FF:002349">
    <property type="entry name" value="Zinc finger and BTB domain-containing 40"/>
    <property type="match status" value="1"/>
</dbReference>
<feature type="compositionally biased region" description="Polar residues" evidence="15">
    <location>
        <begin position="211"/>
        <end position="228"/>
    </location>
</feature>
<dbReference type="InterPro" id="IPR011029">
    <property type="entry name" value="DEATH-like_dom_sf"/>
</dbReference>
<feature type="domain" description="C2H2-type" evidence="17">
    <location>
        <begin position="924"/>
        <end position="951"/>
    </location>
</feature>
<dbReference type="InterPro" id="IPR036236">
    <property type="entry name" value="Znf_C2H2_sf"/>
</dbReference>
<evidence type="ECO:0000256" key="8">
    <source>
        <dbReference type="ARBA" id="ARBA00022833"/>
    </source>
</evidence>
<dbReference type="EMBL" id="AFYH01084795">
    <property type="status" value="NOT_ANNOTATED_CDS"/>
    <property type="molecule type" value="Genomic_DNA"/>
</dbReference>
<dbReference type="PANTHER" id="PTHR24394">
    <property type="entry name" value="ZINC FINGER PROTEIN"/>
    <property type="match status" value="1"/>
</dbReference>
<dbReference type="PANTHER" id="PTHR24394:SF0">
    <property type="entry name" value="ZINC FINGER AND BTB DOMAIN-CONTAINING PROTEIN 40"/>
    <property type="match status" value="1"/>
</dbReference>
<dbReference type="GO" id="GO:0005634">
    <property type="term" value="C:nucleus"/>
    <property type="evidence" value="ECO:0007669"/>
    <property type="project" value="UniProtKB-SubCell"/>
</dbReference>
<dbReference type="EMBL" id="AFYH01084790">
    <property type="status" value="NOT_ANNOTATED_CDS"/>
    <property type="molecule type" value="Genomic_DNA"/>
</dbReference>
<dbReference type="Proteomes" id="UP000008672">
    <property type="component" value="Unassembled WGS sequence"/>
</dbReference>
<dbReference type="EMBL" id="AFYH01084792">
    <property type="status" value="NOT_ANNOTATED_CDS"/>
    <property type="molecule type" value="Genomic_DNA"/>
</dbReference>
<dbReference type="InterPro" id="IPR000210">
    <property type="entry name" value="BTB/POZ_dom"/>
</dbReference>
<feature type="compositionally biased region" description="Basic and acidic residues" evidence="15">
    <location>
        <begin position="738"/>
        <end position="754"/>
    </location>
</feature>
<keyword evidence="9" id="KW-0832">Ubl conjugation</keyword>
<evidence type="ECO:0000256" key="6">
    <source>
        <dbReference type="ARBA" id="ARBA00022737"/>
    </source>
</evidence>
<feature type="domain" description="C2H2-type" evidence="17">
    <location>
        <begin position="1105"/>
        <end position="1133"/>
    </location>
</feature>
<feature type="domain" description="C2H2-type" evidence="17">
    <location>
        <begin position="1037"/>
        <end position="1059"/>
    </location>
</feature>
<feature type="region of interest" description="Disordered" evidence="15">
    <location>
        <begin position="201"/>
        <end position="255"/>
    </location>
</feature>
<feature type="domain" description="C2H2-type" evidence="17">
    <location>
        <begin position="1009"/>
        <end position="1036"/>
    </location>
</feature>
<dbReference type="eggNOG" id="KOG1721">
    <property type="taxonomic scope" value="Eukaryota"/>
</dbReference>
<evidence type="ECO:0000256" key="2">
    <source>
        <dbReference type="ARBA" id="ARBA00004123"/>
    </source>
</evidence>
<keyword evidence="6" id="KW-0677">Repeat</keyword>
<feature type="domain" description="C2H2-type" evidence="17">
    <location>
        <begin position="838"/>
        <end position="866"/>
    </location>
</feature>
<evidence type="ECO:0000256" key="5">
    <source>
        <dbReference type="ARBA" id="ARBA00022723"/>
    </source>
</evidence>
<dbReference type="InterPro" id="IPR030404">
    <property type="entry name" value="ZBTB40_BTB_POZ_dom"/>
</dbReference>
<dbReference type="SMART" id="SM00355">
    <property type="entry name" value="ZnF_C2H2"/>
    <property type="match status" value="14"/>
</dbReference>
<dbReference type="Pfam" id="PF00096">
    <property type="entry name" value="zf-C2H2"/>
    <property type="match status" value="6"/>
</dbReference>
<evidence type="ECO:0000313" key="18">
    <source>
        <dbReference type="Ensembl" id="ENSLACP00000022758.1"/>
    </source>
</evidence>
<dbReference type="EMBL" id="AFYH01084791">
    <property type="status" value="NOT_ANNOTATED_CDS"/>
    <property type="molecule type" value="Genomic_DNA"/>
</dbReference>
<dbReference type="PROSITE" id="PS50157">
    <property type="entry name" value="ZINC_FINGER_C2H2_2"/>
    <property type="match status" value="13"/>
</dbReference>
<feature type="domain" description="C2H2-type" evidence="17">
    <location>
        <begin position="895"/>
        <end position="923"/>
    </location>
</feature>
<dbReference type="SMART" id="SM00225">
    <property type="entry name" value="BTB"/>
    <property type="match status" value="1"/>
</dbReference>
<dbReference type="CTD" id="9923"/>
<dbReference type="GO" id="GO:0008270">
    <property type="term" value="F:zinc ion binding"/>
    <property type="evidence" value="ECO:0007669"/>
    <property type="project" value="UniProtKB-KW"/>
</dbReference>
<dbReference type="SUPFAM" id="SSF54695">
    <property type="entry name" value="POZ domain"/>
    <property type="match status" value="1"/>
</dbReference>
<keyword evidence="5" id="KW-0479">Metal-binding</keyword>
<dbReference type="EMBL" id="AFYH01084794">
    <property type="status" value="NOT_ANNOTATED_CDS"/>
    <property type="molecule type" value="Genomic_DNA"/>
</dbReference>
<evidence type="ECO:0000256" key="7">
    <source>
        <dbReference type="ARBA" id="ARBA00022771"/>
    </source>
</evidence>
<organism evidence="18 19">
    <name type="scientific">Latimeria chalumnae</name>
    <name type="common">Coelacanth</name>
    <dbReference type="NCBI Taxonomy" id="7897"/>
    <lineage>
        <taxon>Eukaryota</taxon>
        <taxon>Metazoa</taxon>
        <taxon>Chordata</taxon>
        <taxon>Craniata</taxon>
        <taxon>Vertebrata</taxon>
        <taxon>Euteleostomi</taxon>
        <taxon>Coelacanthiformes</taxon>
        <taxon>Coelacanthidae</taxon>
        <taxon>Latimeria</taxon>
    </lineage>
</organism>
<accession>M3XJ52</accession>
<feature type="domain" description="C2H2-type" evidence="17">
    <location>
        <begin position="772"/>
        <end position="801"/>
    </location>
</feature>
<protein>
    <submittedName>
        <fullName evidence="18">Zinc finger and BTB domain containing 40</fullName>
    </submittedName>
</protein>
<dbReference type="RefSeq" id="XP_064423953.1">
    <property type="nucleotide sequence ID" value="XM_064567883.1"/>
</dbReference>
<feature type="compositionally biased region" description="Basic residues" evidence="15">
    <location>
        <begin position="755"/>
        <end position="764"/>
    </location>
</feature>
<evidence type="ECO:0000256" key="13">
    <source>
        <dbReference type="ARBA" id="ARBA00023242"/>
    </source>
</evidence>
<evidence type="ECO:0000256" key="9">
    <source>
        <dbReference type="ARBA" id="ARBA00022843"/>
    </source>
</evidence>
<sequence>MELPSYSKQLILQLHTLRKENQFCDCTIMIGTCQFRAHKVVLGASSLLFKSLLEGTDIISIDSSVISSEEFNILLEMVYTGRLPPGKHNLTKVISIADSLQMFDVAVSCKNVLANLISRPPQVQSRAPALVHLQEGNSAQCAVGTETQPPGPLEECDNFPQVMSLFSHVAASPFPPEARNSTDAGNVVSITKKAIADSVEELKEASKEPELQSTSLSAGSTDVPQGLNSDLAGPKGEENKREEPPIKKRRVSLSDVTSGQMGKELEFLLHYQTDLAEALTDASDILDRVEKSGELSSLEKQVFADCCTGGKSSNLFFRLLEKVKKEAGSWPRTLLSLLEQCRDSYPRINAVLQKRPLTEEPEGAKDGGSLFALLLQQQAELLNSVTELSPIIECLHTAEEDFITSREKELILECCKGRSTQDAVEKLIQKVEREGCLSAESLVKLLQAVKEAFPDLQRLLERLEGGSGSESEGTSNLGGGFFSQGGSTLEECGFNLLRRYQEDIAAILTDPKLLLTHLAVTGDISTAEKQVMQTILQMKKDGGGIGAVMSAAVEAHSLSALTVWRTLLGLVEKAPALGMLLEEIRQEPLAEQLLRSVLDKETRAVELVIRHRELISDSIDDIRVLLESLAAGLGLQAASIEVLKTCCDRENPRNSMKNILGKVLEEQSVPALEVCRLFFSLRKAYPKLESMVQEMEQTDLLQETPVIFSDAERERQVKKWKVNTEDKTVQADEEGSNDSEKDEKEPRAAGEAKQKKSQWKGGRKKLSSKQSYVCKTCNKSFNFKCRLDVHLKRCPVANQKSVRCSECGETLASKKHLEKHWYELHTSNSKEKKKHPPVTCDICGKGFSHPSGMQYHKRTDHFDEKPFSCKDCGAKFAANSTLKNHMRLHTGERPYFCKHCDMTFTQAAALAYHTKKKHSEGKMYGCQYCEAVFAQSIELTRHVRTHTGDKPYVCRECGKGFSQASGLSMHLRTLHNIEDSFDCQKCQMSFTTVEEHRKHVQESHPREYHPCNTCGKIFSAPSLLERHVVTHVGGKPYNCEICGKAYQQLSGLWYHNRTHHPAVFAVQNHRSAKFSSLKCPSCDLTFSSASLGKHIKTQHTDLKMHECQQCQEVFLDVSLLQVHHKLKHAGPQPFKCLYCSATFCYPSALQHHVSMEHFNQEENSYGCGVCGELFTSPKGLDEHYQKEHADVVLTEAQGLAAHTVQVIQTSEKVGSGEHVITLDESQVFVTLPDPQSSVTGPELVAVNMEDLLDGTVTLICGETQ</sequence>
<keyword evidence="4" id="KW-1017">Isopeptide bond</keyword>
<dbReference type="STRING" id="7897.ENSLACP00000022758"/>
<evidence type="ECO:0000256" key="12">
    <source>
        <dbReference type="ARBA" id="ARBA00023163"/>
    </source>
</evidence>
<dbReference type="FunFam" id="3.30.160.60:FF:000645">
    <property type="entry name" value="Zinc finger and BTB domain containing 40"/>
    <property type="match status" value="1"/>
</dbReference>
<dbReference type="Ensembl" id="ENSLACT00000026588.1">
    <property type="protein sequence ID" value="ENSLACP00000022758.1"/>
    <property type="gene ID" value="ENSLACG00000008263.2"/>
</dbReference>
<keyword evidence="8" id="KW-0862">Zinc</keyword>
<feature type="domain" description="BTB" evidence="16">
    <location>
        <begin position="24"/>
        <end position="87"/>
    </location>
</feature>
<feature type="compositionally biased region" description="Basic and acidic residues" evidence="15">
    <location>
        <begin position="201"/>
        <end position="210"/>
    </location>
</feature>
<dbReference type="InterPro" id="IPR013087">
    <property type="entry name" value="Znf_C2H2_type"/>
</dbReference>
<dbReference type="Gene3D" id="3.30.160.60">
    <property type="entry name" value="Classic Zinc Finger"/>
    <property type="match status" value="10"/>
</dbReference>
<dbReference type="EMBL" id="AFYH01084793">
    <property type="status" value="NOT_ANNOTATED_CDS"/>
    <property type="molecule type" value="Genomic_DNA"/>
</dbReference>
<dbReference type="GO" id="GO:0000981">
    <property type="term" value="F:DNA-binding transcription factor activity, RNA polymerase II-specific"/>
    <property type="evidence" value="ECO:0007669"/>
    <property type="project" value="TreeGrafter"/>
</dbReference>
<feature type="compositionally biased region" description="Basic and acidic residues" evidence="15">
    <location>
        <begin position="235"/>
        <end position="246"/>
    </location>
</feature>
<keyword evidence="10" id="KW-0805">Transcription regulation</keyword>
<dbReference type="SUPFAM" id="SSF57667">
    <property type="entry name" value="beta-beta-alpha zinc fingers"/>
    <property type="match status" value="6"/>
</dbReference>
<feature type="domain" description="C2H2-type" evidence="17">
    <location>
        <begin position="867"/>
        <end position="894"/>
    </location>
</feature>
<reference evidence="18" key="3">
    <citation type="submission" date="2025-09" db="UniProtKB">
        <authorList>
            <consortium name="Ensembl"/>
        </authorList>
    </citation>
    <scope>IDENTIFICATION</scope>
</reference>
<gene>
    <name evidence="18" type="primary">ZBTB40</name>
</gene>
<evidence type="ECO:0000259" key="17">
    <source>
        <dbReference type="PROSITE" id="PS50157"/>
    </source>
</evidence>
<reference evidence="19" key="1">
    <citation type="submission" date="2011-08" db="EMBL/GenBank/DDBJ databases">
        <title>The draft genome of Latimeria chalumnae.</title>
        <authorList>
            <person name="Di Palma F."/>
            <person name="Alfoldi J."/>
            <person name="Johnson J."/>
            <person name="Berlin A."/>
            <person name="Gnerre S."/>
            <person name="Jaffe D."/>
            <person name="MacCallum I."/>
            <person name="Young S."/>
            <person name="Walker B.J."/>
            <person name="Lander E."/>
            <person name="Lindblad-Toh K."/>
        </authorList>
    </citation>
    <scope>NUCLEOTIDE SEQUENCE [LARGE SCALE GENOMIC DNA]</scope>
    <source>
        <strain evidence="19">Wild caught</strain>
    </source>
</reference>
<evidence type="ECO:0000256" key="15">
    <source>
        <dbReference type="SAM" id="MobiDB-lite"/>
    </source>
</evidence>
<dbReference type="OMA" id="CHLLCSI"/>
<dbReference type="FunFam" id="3.30.160.60:FF:000909">
    <property type="entry name" value="zinc finger and BTB domain-containing protein 40"/>
    <property type="match status" value="1"/>
</dbReference>
<dbReference type="FunFam" id="3.30.160.60:FF:003097">
    <property type="entry name" value="Zinc finger and BTB domain-containing 40"/>
    <property type="match status" value="1"/>
</dbReference>
<keyword evidence="12" id="KW-0804">Transcription</keyword>
<dbReference type="FunCoup" id="M3XJ52">
    <property type="interactions" value="2595"/>
</dbReference>
<evidence type="ECO:0000256" key="10">
    <source>
        <dbReference type="ARBA" id="ARBA00023015"/>
    </source>
</evidence>
<comment type="similarity">
    <text evidence="3">Belongs to the krueppel C2H2-type zinc-finger protein family.</text>
</comment>
<keyword evidence="19" id="KW-1185">Reference proteome</keyword>
<dbReference type="PROSITE" id="PS00028">
    <property type="entry name" value="ZINC_FINGER_C2H2_1"/>
    <property type="match status" value="11"/>
</dbReference>
<dbReference type="InParanoid" id="M3XJ52"/>
<evidence type="ECO:0000256" key="4">
    <source>
        <dbReference type="ARBA" id="ARBA00022499"/>
    </source>
</evidence>
<dbReference type="EMBL" id="AFYH01084796">
    <property type="status" value="NOT_ANNOTATED_CDS"/>
    <property type="molecule type" value="Genomic_DNA"/>
</dbReference>
<dbReference type="FunFam" id="3.30.160.60:FF:000696">
    <property type="entry name" value="Zinc finger and BTB domain containing 40"/>
    <property type="match status" value="1"/>
</dbReference>
<evidence type="ECO:0000259" key="16">
    <source>
        <dbReference type="PROSITE" id="PS50097"/>
    </source>
</evidence>
<dbReference type="PROSITE" id="PS50097">
    <property type="entry name" value="BTB"/>
    <property type="match status" value="1"/>
</dbReference>
<reference evidence="18" key="2">
    <citation type="submission" date="2025-08" db="UniProtKB">
        <authorList>
            <consortium name="Ensembl"/>
        </authorList>
    </citation>
    <scope>IDENTIFICATION</scope>
</reference>
<keyword evidence="11" id="KW-0238">DNA-binding</keyword>
<dbReference type="GeneID" id="102357702"/>
<dbReference type="GO" id="GO:0003677">
    <property type="term" value="F:DNA binding"/>
    <property type="evidence" value="ECO:0007669"/>
    <property type="project" value="UniProtKB-KW"/>
</dbReference>
<evidence type="ECO:0000256" key="1">
    <source>
        <dbReference type="ARBA" id="ARBA00003767"/>
    </source>
</evidence>
<evidence type="ECO:0000256" key="11">
    <source>
        <dbReference type="ARBA" id="ARBA00023125"/>
    </source>
</evidence>
<keyword evidence="7 14" id="KW-0863">Zinc-finger</keyword>
<comment type="subcellular location">
    <subcellularLocation>
        <location evidence="2">Nucleus</location>
    </subcellularLocation>
</comment>
<dbReference type="GeneTree" id="ENSGT00930000151052"/>
<dbReference type="AlphaFoldDB" id="M3XJ52"/>
<feature type="domain" description="C2H2-type" evidence="17">
    <location>
        <begin position="1134"/>
        <end position="1162"/>
    </location>
</feature>
<dbReference type="Gene3D" id="1.10.533.10">
    <property type="entry name" value="Death Domain, Fas"/>
    <property type="match status" value="1"/>
</dbReference>
<dbReference type="Bgee" id="ENSLACG00000008263">
    <property type="expression patterns" value="Expressed in chordate pharynx and 2 other cell types or tissues"/>
</dbReference>
<comment type="function">
    <text evidence="1">May be involved in transcriptional regulation.</text>
</comment>